<dbReference type="SUPFAM" id="SSF54695">
    <property type="entry name" value="POZ domain"/>
    <property type="match status" value="1"/>
</dbReference>
<dbReference type="InterPro" id="IPR000210">
    <property type="entry name" value="BTB/POZ_dom"/>
</dbReference>
<dbReference type="Pfam" id="PF02214">
    <property type="entry name" value="BTB_2"/>
    <property type="match status" value="1"/>
</dbReference>
<dbReference type="InterPro" id="IPR011333">
    <property type="entry name" value="SKP1/BTB/POZ_sf"/>
</dbReference>
<evidence type="ECO:0000259" key="1">
    <source>
        <dbReference type="PROSITE" id="PS50097"/>
    </source>
</evidence>
<evidence type="ECO:0000313" key="2">
    <source>
        <dbReference type="EMBL" id="KAJ8066909.1"/>
    </source>
</evidence>
<sequence>MSISENSDSHEQALSAPVASRSITLQVGERRFITTFETLTSESAFFAALLSGRWNNTEADGSYFIDADPDLFSHILRYLRRGIPPLFYNHTKGHDHALYHTLLQEVKYFQIHRLEKWLQDKKYLSAVKLKCSVRELDGLWWEGKGQSEFFEEFRTVCRTKKVYVCPRGISVHRGNPRACGRQCANAQGDEGNEYEDEQIWNLVVVRRQVVVDWVACLKGLD</sequence>
<reference evidence="2" key="1">
    <citation type="submission" date="2022-11" db="EMBL/GenBank/DDBJ databases">
        <title>Genome Resource of Sclerotinia nivalis Strain SnTB1, a Plant Pathogen Isolated from American Ginseng.</title>
        <authorList>
            <person name="Fan S."/>
        </authorList>
    </citation>
    <scope>NUCLEOTIDE SEQUENCE</scope>
    <source>
        <strain evidence="2">SnTB1</strain>
    </source>
</reference>
<dbReference type="PANTHER" id="PTHR11145:SF8">
    <property type="entry name" value="RE57120P"/>
    <property type="match status" value="1"/>
</dbReference>
<dbReference type="GO" id="GO:0051260">
    <property type="term" value="P:protein homooligomerization"/>
    <property type="evidence" value="ECO:0007669"/>
    <property type="project" value="InterPro"/>
</dbReference>
<gene>
    <name evidence="2" type="ORF">OCU04_004294</name>
</gene>
<evidence type="ECO:0000313" key="3">
    <source>
        <dbReference type="Proteomes" id="UP001152300"/>
    </source>
</evidence>
<accession>A0A9X0AR01</accession>
<proteinExistence type="predicted"/>
<dbReference type="InterPro" id="IPR003131">
    <property type="entry name" value="T1-type_BTB"/>
</dbReference>
<dbReference type="SMART" id="SM00225">
    <property type="entry name" value="BTB"/>
    <property type="match status" value="1"/>
</dbReference>
<dbReference type="InterPro" id="IPR045068">
    <property type="entry name" value="BACURD1-3"/>
</dbReference>
<comment type="caution">
    <text evidence="2">The sequence shown here is derived from an EMBL/GenBank/DDBJ whole genome shotgun (WGS) entry which is preliminary data.</text>
</comment>
<protein>
    <recommendedName>
        <fullName evidence="1">BTB domain-containing protein</fullName>
    </recommendedName>
</protein>
<dbReference type="EMBL" id="JAPEIS010000004">
    <property type="protein sequence ID" value="KAJ8066909.1"/>
    <property type="molecule type" value="Genomic_DNA"/>
</dbReference>
<feature type="domain" description="BTB" evidence="1">
    <location>
        <begin position="21"/>
        <end position="82"/>
    </location>
</feature>
<dbReference type="PROSITE" id="PS50097">
    <property type="entry name" value="BTB"/>
    <property type="match status" value="1"/>
</dbReference>
<dbReference type="AlphaFoldDB" id="A0A9X0AR01"/>
<dbReference type="CDD" id="cd18316">
    <property type="entry name" value="BTB_POZ_KCTD-like"/>
    <property type="match status" value="1"/>
</dbReference>
<name>A0A9X0AR01_9HELO</name>
<dbReference type="PANTHER" id="PTHR11145">
    <property type="entry name" value="BTB/POZ DOMAIN-CONTAINING ADAPTER FOR CUL3-MEDIATED RHOA DEGRADATION PROTEIN FAMILY MEMBER"/>
    <property type="match status" value="1"/>
</dbReference>
<dbReference type="Proteomes" id="UP001152300">
    <property type="component" value="Unassembled WGS sequence"/>
</dbReference>
<keyword evidence="3" id="KW-1185">Reference proteome</keyword>
<organism evidence="2 3">
    <name type="scientific">Sclerotinia nivalis</name>
    <dbReference type="NCBI Taxonomy" id="352851"/>
    <lineage>
        <taxon>Eukaryota</taxon>
        <taxon>Fungi</taxon>
        <taxon>Dikarya</taxon>
        <taxon>Ascomycota</taxon>
        <taxon>Pezizomycotina</taxon>
        <taxon>Leotiomycetes</taxon>
        <taxon>Helotiales</taxon>
        <taxon>Sclerotiniaceae</taxon>
        <taxon>Sclerotinia</taxon>
    </lineage>
</organism>
<dbReference type="OrthoDB" id="2414723at2759"/>
<dbReference type="Gene3D" id="3.30.710.10">
    <property type="entry name" value="Potassium Channel Kv1.1, Chain A"/>
    <property type="match status" value="1"/>
</dbReference>